<evidence type="ECO:0000256" key="3">
    <source>
        <dbReference type="ARBA" id="ARBA00022694"/>
    </source>
</evidence>
<evidence type="ECO:0000256" key="1">
    <source>
        <dbReference type="ARBA" id="ARBA00013267"/>
    </source>
</evidence>
<dbReference type="Pfam" id="PF01171">
    <property type="entry name" value="ATP_bind_3"/>
    <property type="match status" value="1"/>
</dbReference>
<gene>
    <name evidence="8" type="ORF">LPJ53_004744</name>
</gene>
<dbReference type="GO" id="GO:0032267">
    <property type="term" value="F:tRNA(Ile)-lysidine synthase activity"/>
    <property type="evidence" value="ECO:0007669"/>
    <property type="project" value="UniProtKB-EC"/>
</dbReference>
<sequence>MALTETEKVIAHVRRVLHRQRLTNKRLLLAVSGGADSLAMAYVVSRAAGAHNCHAVTVDHGFRASSHDEATHVHRCMGALGVAHETRRLTWTQMPGAARLEEDARARRYAALAEACRGHGLQAVLTGHHRGDQAETFLLRFLRHSGVYGLAAMREAAVELPGGSGLDLPLVRPLLDVDKQTLVQVCRAAGIAWREDESNADVRFRRNALRRAIAGASEHSPLHVDRLLAVCRAMQGHREALDRGVGEMLLRHVRFDQGLGVATLESPASGWMANRAVAERLVGCVAAWVAGSEHPPELAHVRMLLDALPGTRPTTAAGCLLLPPPSTEHRPSVLARQPPRRAELGALSGLPLGASVVWDRRLRVEVRAAAAAAAAADAAAGGGTWGVVAFADALGRWPELMAAHRRRAGDCGLARYPLGALAAAPVVCAGRERLPAFALGCRVDGCEEARGLEITVRAARTPPAH</sequence>
<dbReference type="Proteomes" id="UP001149813">
    <property type="component" value="Unassembled WGS sequence"/>
</dbReference>
<dbReference type="PANTHER" id="PTHR43033">
    <property type="entry name" value="TRNA(ILE)-LYSIDINE SYNTHASE-RELATED"/>
    <property type="match status" value="1"/>
</dbReference>
<evidence type="ECO:0000256" key="6">
    <source>
        <dbReference type="ARBA" id="ARBA00048539"/>
    </source>
</evidence>
<protein>
    <recommendedName>
        <fullName evidence="1">tRNA(Ile)-lysidine synthetase</fullName>
        <ecNumber evidence="1">6.3.4.19</ecNumber>
    </recommendedName>
</protein>
<dbReference type="AlphaFoldDB" id="A0A9W8CR10"/>
<keyword evidence="9" id="KW-1185">Reference proteome</keyword>
<dbReference type="HAMAP" id="MF_01161">
    <property type="entry name" value="tRNA_Ile_lys_synt"/>
    <property type="match status" value="1"/>
</dbReference>
<dbReference type="EMBL" id="JANBOJ010000237">
    <property type="protein sequence ID" value="KAJ1720658.1"/>
    <property type="molecule type" value="Genomic_DNA"/>
</dbReference>
<dbReference type="OrthoDB" id="434144at2759"/>
<dbReference type="CDD" id="cd01992">
    <property type="entry name" value="TilS_N"/>
    <property type="match status" value="1"/>
</dbReference>
<dbReference type="PANTHER" id="PTHR43033:SF1">
    <property type="entry name" value="TRNA(ILE)-LYSIDINE SYNTHASE-RELATED"/>
    <property type="match status" value="1"/>
</dbReference>
<keyword evidence="4" id="KW-0547">Nucleotide-binding</keyword>
<organism evidence="8 9">
    <name type="scientific">Coemansia erecta</name>
    <dbReference type="NCBI Taxonomy" id="147472"/>
    <lineage>
        <taxon>Eukaryota</taxon>
        <taxon>Fungi</taxon>
        <taxon>Fungi incertae sedis</taxon>
        <taxon>Zoopagomycota</taxon>
        <taxon>Kickxellomycotina</taxon>
        <taxon>Kickxellomycetes</taxon>
        <taxon>Kickxellales</taxon>
        <taxon>Kickxellaceae</taxon>
        <taxon>Coemansia</taxon>
    </lineage>
</organism>
<dbReference type="Gene3D" id="3.40.50.620">
    <property type="entry name" value="HUPs"/>
    <property type="match status" value="1"/>
</dbReference>
<evidence type="ECO:0000313" key="9">
    <source>
        <dbReference type="Proteomes" id="UP001149813"/>
    </source>
</evidence>
<accession>A0A9W8CR10</accession>
<evidence type="ECO:0000313" key="8">
    <source>
        <dbReference type="EMBL" id="KAJ1720658.1"/>
    </source>
</evidence>
<dbReference type="InterPro" id="IPR014729">
    <property type="entry name" value="Rossmann-like_a/b/a_fold"/>
</dbReference>
<evidence type="ECO:0000259" key="7">
    <source>
        <dbReference type="Pfam" id="PF01171"/>
    </source>
</evidence>
<proteinExistence type="inferred from homology"/>
<dbReference type="InterPro" id="IPR012795">
    <property type="entry name" value="tRNA_Ile_lys_synt_N"/>
</dbReference>
<dbReference type="SUPFAM" id="SSF52402">
    <property type="entry name" value="Adenine nucleotide alpha hydrolases-like"/>
    <property type="match status" value="1"/>
</dbReference>
<comment type="caution">
    <text evidence="8">The sequence shown here is derived from an EMBL/GenBank/DDBJ whole genome shotgun (WGS) entry which is preliminary data.</text>
</comment>
<reference evidence="8" key="1">
    <citation type="submission" date="2022-07" db="EMBL/GenBank/DDBJ databases">
        <title>Phylogenomic reconstructions and comparative analyses of Kickxellomycotina fungi.</title>
        <authorList>
            <person name="Reynolds N.K."/>
            <person name="Stajich J.E."/>
            <person name="Barry K."/>
            <person name="Grigoriev I.V."/>
            <person name="Crous P."/>
            <person name="Smith M.E."/>
        </authorList>
    </citation>
    <scope>NUCLEOTIDE SEQUENCE</scope>
    <source>
        <strain evidence="8">NBRC 32514</strain>
    </source>
</reference>
<keyword evidence="5" id="KW-0067">ATP-binding</keyword>
<dbReference type="GO" id="GO:0005524">
    <property type="term" value="F:ATP binding"/>
    <property type="evidence" value="ECO:0007669"/>
    <property type="project" value="UniProtKB-KW"/>
</dbReference>
<feature type="domain" description="tRNA(Ile)-lysidine/2-thiocytidine synthase N-terminal" evidence="7">
    <location>
        <begin position="27"/>
        <end position="211"/>
    </location>
</feature>
<evidence type="ECO:0000256" key="5">
    <source>
        <dbReference type="ARBA" id="ARBA00022840"/>
    </source>
</evidence>
<comment type="catalytic activity">
    <reaction evidence="6">
        <text>cytidine(34) in tRNA(Ile2) + L-lysine + ATP = lysidine(34) in tRNA(Ile2) + AMP + diphosphate + H(+)</text>
        <dbReference type="Rhea" id="RHEA:43744"/>
        <dbReference type="Rhea" id="RHEA-COMP:10625"/>
        <dbReference type="Rhea" id="RHEA-COMP:10670"/>
        <dbReference type="ChEBI" id="CHEBI:15378"/>
        <dbReference type="ChEBI" id="CHEBI:30616"/>
        <dbReference type="ChEBI" id="CHEBI:32551"/>
        <dbReference type="ChEBI" id="CHEBI:33019"/>
        <dbReference type="ChEBI" id="CHEBI:82748"/>
        <dbReference type="ChEBI" id="CHEBI:83665"/>
        <dbReference type="ChEBI" id="CHEBI:456215"/>
        <dbReference type="EC" id="6.3.4.19"/>
    </reaction>
</comment>
<dbReference type="EC" id="6.3.4.19" evidence="1"/>
<evidence type="ECO:0000256" key="2">
    <source>
        <dbReference type="ARBA" id="ARBA00022598"/>
    </source>
</evidence>
<dbReference type="GO" id="GO:0008033">
    <property type="term" value="P:tRNA processing"/>
    <property type="evidence" value="ECO:0007669"/>
    <property type="project" value="UniProtKB-KW"/>
</dbReference>
<keyword evidence="3" id="KW-0819">tRNA processing</keyword>
<evidence type="ECO:0000256" key="4">
    <source>
        <dbReference type="ARBA" id="ARBA00022741"/>
    </source>
</evidence>
<keyword evidence="2" id="KW-0436">Ligase</keyword>
<dbReference type="NCBIfam" id="TIGR02432">
    <property type="entry name" value="lysidine_TilS_N"/>
    <property type="match status" value="1"/>
</dbReference>
<dbReference type="InterPro" id="IPR011063">
    <property type="entry name" value="TilS/TtcA_N"/>
</dbReference>
<name>A0A9W8CR10_9FUNG</name>
<dbReference type="InterPro" id="IPR012094">
    <property type="entry name" value="tRNA_Ile_lys_synt"/>
</dbReference>